<proteinExistence type="predicted"/>
<accession>A0A1J1IJ90</accession>
<feature type="transmembrane region" description="Helical" evidence="1">
    <location>
        <begin position="64"/>
        <end position="85"/>
    </location>
</feature>
<dbReference type="EMBL" id="CVRI01000054">
    <property type="protein sequence ID" value="CRL00311.1"/>
    <property type="molecule type" value="Genomic_DNA"/>
</dbReference>
<keyword evidence="1" id="KW-0472">Membrane</keyword>
<reference evidence="2 3" key="1">
    <citation type="submission" date="2015-04" db="EMBL/GenBank/DDBJ databases">
        <authorList>
            <person name="Syromyatnikov M.Y."/>
            <person name="Popov V.N."/>
        </authorList>
    </citation>
    <scope>NUCLEOTIDE SEQUENCE [LARGE SCALE GENOMIC DNA]</scope>
</reference>
<name>A0A1J1IJ90_9DIPT</name>
<sequence>MNTRMLYIFPSHSCVSEQQRKNIPLCLENSKAKNKNDCLKRLVEAGIKLCETNFEPSSFPFDNYYLFFTLYFPDCVDVILVVVFWNKK</sequence>
<protein>
    <submittedName>
        <fullName evidence="2">CLUMA_CG013584, isoform A</fullName>
    </submittedName>
</protein>
<organism evidence="2 3">
    <name type="scientific">Clunio marinus</name>
    <dbReference type="NCBI Taxonomy" id="568069"/>
    <lineage>
        <taxon>Eukaryota</taxon>
        <taxon>Metazoa</taxon>
        <taxon>Ecdysozoa</taxon>
        <taxon>Arthropoda</taxon>
        <taxon>Hexapoda</taxon>
        <taxon>Insecta</taxon>
        <taxon>Pterygota</taxon>
        <taxon>Neoptera</taxon>
        <taxon>Endopterygota</taxon>
        <taxon>Diptera</taxon>
        <taxon>Nematocera</taxon>
        <taxon>Chironomoidea</taxon>
        <taxon>Chironomidae</taxon>
        <taxon>Clunio</taxon>
    </lineage>
</organism>
<evidence type="ECO:0000313" key="3">
    <source>
        <dbReference type="Proteomes" id="UP000183832"/>
    </source>
</evidence>
<dbReference type="Proteomes" id="UP000183832">
    <property type="component" value="Unassembled WGS sequence"/>
</dbReference>
<evidence type="ECO:0000313" key="2">
    <source>
        <dbReference type="EMBL" id="CRL00311.1"/>
    </source>
</evidence>
<gene>
    <name evidence="2" type="ORF">CLUMA_CG013584</name>
</gene>
<dbReference type="AlphaFoldDB" id="A0A1J1IJ90"/>
<keyword evidence="1" id="KW-0812">Transmembrane</keyword>
<keyword evidence="1" id="KW-1133">Transmembrane helix</keyword>
<evidence type="ECO:0000256" key="1">
    <source>
        <dbReference type="SAM" id="Phobius"/>
    </source>
</evidence>
<keyword evidence="3" id="KW-1185">Reference proteome</keyword>